<dbReference type="Proteomes" id="UP000054217">
    <property type="component" value="Unassembled WGS sequence"/>
</dbReference>
<proteinExistence type="predicted"/>
<dbReference type="Pfam" id="PF12697">
    <property type="entry name" value="Abhydrolase_6"/>
    <property type="match status" value="1"/>
</dbReference>
<accession>A0A0C3NF88</accession>
<dbReference type="OrthoDB" id="94039at2759"/>
<keyword evidence="3" id="KW-1185">Reference proteome</keyword>
<reference evidence="2 3" key="1">
    <citation type="submission" date="2014-04" db="EMBL/GenBank/DDBJ databases">
        <authorList>
            <consortium name="DOE Joint Genome Institute"/>
            <person name="Kuo A."/>
            <person name="Kohler A."/>
            <person name="Costa M.D."/>
            <person name="Nagy L.G."/>
            <person name="Floudas D."/>
            <person name="Copeland A."/>
            <person name="Barry K.W."/>
            <person name="Cichocki N."/>
            <person name="Veneault-Fourrey C."/>
            <person name="LaButti K."/>
            <person name="Lindquist E.A."/>
            <person name="Lipzen A."/>
            <person name="Lundell T."/>
            <person name="Morin E."/>
            <person name="Murat C."/>
            <person name="Sun H."/>
            <person name="Tunlid A."/>
            <person name="Henrissat B."/>
            <person name="Grigoriev I.V."/>
            <person name="Hibbett D.S."/>
            <person name="Martin F."/>
            <person name="Nordberg H.P."/>
            <person name="Cantor M.N."/>
            <person name="Hua S.X."/>
        </authorList>
    </citation>
    <scope>NUCLEOTIDE SEQUENCE [LARGE SCALE GENOMIC DNA]</scope>
    <source>
        <strain evidence="2 3">Marx 270</strain>
    </source>
</reference>
<protein>
    <recommendedName>
        <fullName evidence="1">AB hydrolase-1 domain-containing protein</fullName>
    </recommendedName>
</protein>
<sequence>MLRSLLDSASASLVDEVWSWEAVNQGDSALVNAESLNGIFDWHDDARDIVNFLLNYLPEEATPASLPTFLARVPEATSNSRKELGYHCRKLVVIGHSFGGTSSALAALNFPKLFSSLVLVDPIITAEKTKLVDEAVRFAVNAFTRRMFWSSRGEALSQFKESPFFASWHPDVLKTYVDHGLAVDTAGGVRLKTTSVQEGLTFVNVPVFIEIWELLEKLDENITLRWVVPSPGFLGEEDTKARVWRRPANASNVVFAFAGHLIVQEAPIELAQDIATFLSTNYGSPQFKAAL</sequence>
<dbReference type="HOGENOM" id="CLU_032490_1_0_1"/>
<dbReference type="AlphaFoldDB" id="A0A0C3NF88"/>
<dbReference type="SUPFAM" id="SSF53474">
    <property type="entry name" value="alpha/beta-Hydrolases"/>
    <property type="match status" value="1"/>
</dbReference>
<organism evidence="2 3">
    <name type="scientific">Pisolithus tinctorius Marx 270</name>
    <dbReference type="NCBI Taxonomy" id="870435"/>
    <lineage>
        <taxon>Eukaryota</taxon>
        <taxon>Fungi</taxon>
        <taxon>Dikarya</taxon>
        <taxon>Basidiomycota</taxon>
        <taxon>Agaricomycotina</taxon>
        <taxon>Agaricomycetes</taxon>
        <taxon>Agaricomycetidae</taxon>
        <taxon>Boletales</taxon>
        <taxon>Sclerodermatineae</taxon>
        <taxon>Pisolithaceae</taxon>
        <taxon>Pisolithus</taxon>
    </lineage>
</organism>
<dbReference type="EMBL" id="KN832098">
    <property type="protein sequence ID" value="KIN94415.1"/>
    <property type="molecule type" value="Genomic_DNA"/>
</dbReference>
<dbReference type="InParanoid" id="A0A0C3NF88"/>
<reference evidence="3" key="2">
    <citation type="submission" date="2015-01" db="EMBL/GenBank/DDBJ databases">
        <title>Evolutionary Origins and Diversification of the Mycorrhizal Mutualists.</title>
        <authorList>
            <consortium name="DOE Joint Genome Institute"/>
            <consortium name="Mycorrhizal Genomics Consortium"/>
            <person name="Kohler A."/>
            <person name="Kuo A."/>
            <person name="Nagy L.G."/>
            <person name="Floudas D."/>
            <person name="Copeland A."/>
            <person name="Barry K.W."/>
            <person name="Cichocki N."/>
            <person name="Veneault-Fourrey C."/>
            <person name="LaButti K."/>
            <person name="Lindquist E.A."/>
            <person name="Lipzen A."/>
            <person name="Lundell T."/>
            <person name="Morin E."/>
            <person name="Murat C."/>
            <person name="Riley R."/>
            <person name="Ohm R."/>
            <person name="Sun H."/>
            <person name="Tunlid A."/>
            <person name="Henrissat B."/>
            <person name="Grigoriev I.V."/>
            <person name="Hibbett D.S."/>
            <person name="Martin F."/>
        </authorList>
    </citation>
    <scope>NUCLEOTIDE SEQUENCE [LARGE SCALE GENOMIC DNA]</scope>
    <source>
        <strain evidence="3">Marx 270</strain>
    </source>
</reference>
<evidence type="ECO:0000313" key="3">
    <source>
        <dbReference type="Proteomes" id="UP000054217"/>
    </source>
</evidence>
<gene>
    <name evidence="2" type="ORF">M404DRAFT_1008327</name>
</gene>
<evidence type="ECO:0000259" key="1">
    <source>
        <dbReference type="Pfam" id="PF12697"/>
    </source>
</evidence>
<dbReference type="Gene3D" id="3.40.50.1820">
    <property type="entry name" value="alpha/beta hydrolase"/>
    <property type="match status" value="1"/>
</dbReference>
<dbReference type="InterPro" id="IPR029058">
    <property type="entry name" value="AB_hydrolase_fold"/>
</dbReference>
<dbReference type="STRING" id="870435.A0A0C3NF88"/>
<evidence type="ECO:0000313" key="2">
    <source>
        <dbReference type="EMBL" id="KIN94415.1"/>
    </source>
</evidence>
<feature type="domain" description="AB hydrolase-1" evidence="1">
    <location>
        <begin position="40"/>
        <end position="271"/>
    </location>
</feature>
<dbReference type="InterPro" id="IPR000073">
    <property type="entry name" value="AB_hydrolase_1"/>
</dbReference>
<name>A0A0C3NF88_PISTI</name>